<sequence>MRVVTNKYYGHESNDSPPRCFAETNNTQFQLTQDASTFEQTSVRRIMQTVTSFQILLPNMEQVTFIKPLKGRLCVTLRLSPVCKTRTLNNQWSILAVRGEIYTQLRQSITSYETQTDLPNGCLLKQAHSQAKIISKVIHQPNPDSPTQTTMSANTDGAIHCSDGRDFSTGQCFGGAANFHCCRRLARHFVAVDRALGFQELHRPPSSSTGDNENIHINPTARTASCDIIQSRQSDQNNQTQTFVKPEDKNTDRTGQTYLTNHLLCRV</sequence>
<name>A0A6A4T9V4_SCOMX</name>
<evidence type="ECO:0000256" key="1">
    <source>
        <dbReference type="SAM" id="MobiDB-lite"/>
    </source>
</evidence>
<organism evidence="2 3">
    <name type="scientific">Scophthalmus maximus</name>
    <name type="common">Turbot</name>
    <name type="synonym">Psetta maxima</name>
    <dbReference type="NCBI Taxonomy" id="52904"/>
    <lineage>
        <taxon>Eukaryota</taxon>
        <taxon>Metazoa</taxon>
        <taxon>Chordata</taxon>
        <taxon>Craniata</taxon>
        <taxon>Vertebrata</taxon>
        <taxon>Euteleostomi</taxon>
        <taxon>Actinopterygii</taxon>
        <taxon>Neopterygii</taxon>
        <taxon>Teleostei</taxon>
        <taxon>Neoteleostei</taxon>
        <taxon>Acanthomorphata</taxon>
        <taxon>Carangaria</taxon>
        <taxon>Pleuronectiformes</taxon>
        <taxon>Pleuronectoidei</taxon>
        <taxon>Scophthalmidae</taxon>
        <taxon>Scophthalmus</taxon>
    </lineage>
</organism>
<feature type="compositionally biased region" description="Polar residues" evidence="1">
    <location>
        <begin position="232"/>
        <end position="243"/>
    </location>
</feature>
<evidence type="ECO:0000313" key="2">
    <source>
        <dbReference type="EMBL" id="KAF0039954.1"/>
    </source>
</evidence>
<proteinExistence type="predicted"/>
<reference evidence="2 3" key="1">
    <citation type="submission" date="2019-06" db="EMBL/GenBank/DDBJ databases">
        <title>Draft genomes of female and male turbot (Scophthalmus maximus).</title>
        <authorList>
            <person name="Xu H."/>
            <person name="Xu X.-W."/>
            <person name="Shao C."/>
            <person name="Chen S."/>
        </authorList>
    </citation>
    <scope>NUCLEOTIDE SEQUENCE [LARGE SCALE GENOMIC DNA]</scope>
    <source>
        <strain evidence="2">Ysfricsl-2016a</strain>
        <tissue evidence="2">Blood</tissue>
    </source>
</reference>
<dbReference type="Proteomes" id="UP000438429">
    <property type="component" value="Unassembled WGS sequence"/>
</dbReference>
<accession>A0A6A4T9V4</accession>
<feature type="region of interest" description="Disordered" evidence="1">
    <location>
        <begin position="232"/>
        <end position="254"/>
    </location>
</feature>
<protein>
    <submittedName>
        <fullName evidence="2">Uncharacterized protein</fullName>
    </submittedName>
</protein>
<evidence type="ECO:0000313" key="3">
    <source>
        <dbReference type="Proteomes" id="UP000438429"/>
    </source>
</evidence>
<dbReference type="AlphaFoldDB" id="A0A6A4T9V4"/>
<dbReference type="EMBL" id="VEVO01000007">
    <property type="protein sequence ID" value="KAF0039954.1"/>
    <property type="molecule type" value="Genomic_DNA"/>
</dbReference>
<gene>
    <name evidence="2" type="ORF">F2P81_008189</name>
</gene>
<comment type="caution">
    <text evidence="2">The sequence shown here is derived from an EMBL/GenBank/DDBJ whole genome shotgun (WGS) entry which is preliminary data.</text>
</comment>